<dbReference type="InterPro" id="IPR015943">
    <property type="entry name" value="WD40/YVTN_repeat-like_dom_sf"/>
</dbReference>
<evidence type="ECO:0000259" key="3">
    <source>
        <dbReference type="Pfam" id="PF15902"/>
    </source>
</evidence>
<dbReference type="InterPro" id="IPR036278">
    <property type="entry name" value="Sialidase_sf"/>
</dbReference>
<keyword evidence="2" id="KW-0732">Signal</keyword>
<keyword evidence="1" id="KW-0677">Repeat</keyword>
<dbReference type="PANTHER" id="PTHR12106:SF27">
    <property type="entry name" value="SORTILIN-RELATED RECEPTOR"/>
    <property type="match status" value="1"/>
</dbReference>
<dbReference type="SUPFAM" id="SSF110296">
    <property type="entry name" value="Oligoxyloglucan reducing end-specific cellobiohydrolase"/>
    <property type="match status" value="1"/>
</dbReference>
<protein>
    <recommendedName>
        <fullName evidence="3">Sortilin N-terminal domain-containing protein</fullName>
    </recommendedName>
</protein>
<evidence type="ECO:0000313" key="4">
    <source>
        <dbReference type="EMBL" id="SEE21634.1"/>
    </source>
</evidence>
<dbReference type="InterPro" id="IPR031778">
    <property type="entry name" value="Sortilin_N"/>
</dbReference>
<dbReference type="Gene3D" id="2.130.10.10">
    <property type="entry name" value="YVTN repeat-like/Quinoprotein amine dehydrogenase"/>
    <property type="match status" value="4"/>
</dbReference>
<sequence length="1041" mass="116524">MRIFYSLLFLLLTLPVAAQKTSESFIPASEVDTSYLAAVKWRNIGPFRGGRSAAVTGVSGKPNLYYFGSTGGGVWRTTDAGNSWENISDGYFGGSIGAVAVSEWDNNVIYVGGGEKTVRGNVSYGYGMWKSVDAGKTWQQKGLKNSRHISRVRIHPKNPDLVYAAVMGDLYKSSEERGVYKSTDGGDTWRKVLFANADAGAVDLVMDPNNPRILYATTWRIRRTPYSLESGGEGSAMWKSTDAGETWQNISSNKGLPEGIWGISGITVSPANSERVYAIIENENGGVFRSDDAGKTWNKVNDDRSLRQRAWYYTRIYADPEEEDKVYVLNVDYHVSRDGGKSFTSSAAPHGDHHDLWIAPENNQRMIIGDDGGAQVSFDAGENWSTYHNQPTAQFYRVTTDNHFPYRIYGAQQDNSTVRILHRTDGGAIDESDWESTAGGESAHIAVDPKNSDIVYGGSYGGFLTRVNHSTNEVRAINVWPDNPMGHGAEGMKYRFQWNFPIFFSPHDPDKLYTASNHLHVTTNEGQSWEVISPDLTRADTTKLGPSGGPITKDNTSVEYYATIFAAIESPYEKGLLWTGSDDGLIHMSRDGGKTWNNVTPKNLPEWLMINSLEADHFTKGGLYLAGTRYKLGDYQPYLYKTNDYGKTWKKITNGIPSDDFTRVVRADPARKGLLYAGTESGMYVSFDDGATWKPFQQNLPIVPITDLAVKNNNLIASTQGRSFWLIDDLTPLYQLDDELMTKPVSLFKPMDSYRMDGGSRGPSKTAGTNHPGGVMVNFFVKDTTTVDTVRLEFRNSSDELVTAYSTHPEKKQKEGKLEIEPGMNNFNWNMRYPGADTFDGMVLWWSSMDGPKAIPGKYKVALITEDAEIEKEFSILKDPRSTATEEDLIAQFDFLQSLVDKISETHNAIEDLRTTKSQITEVLEQIEDVENAEKVKELGKSIKENLTAVEERLYQTKNRSRQDPLNYPIRLNNKLAHLNSLMAVGDFSPTDSALKFRDEISEEIDEELNKIRKIYQEQVPEFNEMVKNLDWNPVEVQALP</sequence>
<dbReference type="STRING" id="390640.SAMN04488034_10152"/>
<dbReference type="CDD" id="cd15482">
    <property type="entry name" value="Sialidase_non-viral"/>
    <property type="match status" value="2"/>
</dbReference>
<dbReference type="RefSeq" id="WP_093110592.1">
    <property type="nucleotide sequence ID" value="NZ_FNGG01000001.1"/>
</dbReference>
<dbReference type="Pfam" id="PF15902">
    <property type="entry name" value="Sortilin-Vps10"/>
    <property type="match status" value="2"/>
</dbReference>
<evidence type="ECO:0000313" key="5">
    <source>
        <dbReference type="Proteomes" id="UP000199448"/>
    </source>
</evidence>
<gene>
    <name evidence="4" type="ORF">SAMN04488034_10152</name>
</gene>
<feature type="domain" description="Sortilin N-terminal" evidence="3">
    <location>
        <begin position="74"/>
        <end position="192"/>
    </location>
</feature>
<dbReference type="EMBL" id="FNUG01000001">
    <property type="protein sequence ID" value="SEE21634.1"/>
    <property type="molecule type" value="Genomic_DNA"/>
</dbReference>
<dbReference type="Proteomes" id="UP000199448">
    <property type="component" value="Unassembled WGS sequence"/>
</dbReference>
<keyword evidence="5" id="KW-1185">Reference proteome</keyword>
<dbReference type="AlphaFoldDB" id="A0A1H5H1L8"/>
<dbReference type="OrthoDB" id="9757809at2"/>
<proteinExistence type="predicted"/>
<reference evidence="4 5" key="1">
    <citation type="submission" date="2016-10" db="EMBL/GenBank/DDBJ databases">
        <authorList>
            <person name="de Groot N.N."/>
        </authorList>
    </citation>
    <scope>NUCLEOTIDE SEQUENCE [LARGE SCALE GENOMIC DNA]</scope>
    <source>
        <strain evidence="4 5">DSM 23553</strain>
    </source>
</reference>
<feature type="chain" id="PRO_5011433911" description="Sortilin N-terminal domain-containing protein" evidence="2">
    <location>
        <begin position="19"/>
        <end position="1041"/>
    </location>
</feature>
<dbReference type="InterPro" id="IPR050310">
    <property type="entry name" value="VPS10-sortilin"/>
</dbReference>
<evidence type="ECO:0000256" key="2">
    <source>
        <dbReference type="SAM" id="SignalP"/>
    </source>
</evidence>
<organism evidence="4 5">
    <name type="scientific">Salinimicrobium catena</name>
    <dbReference type="NCBI Taxonomy" id="390640"/>
    <lineage>
        <taxon>Bacteria</taxon>
        <taxon>Pseudomonadati</taxon>
        <taxon>Bacteroidota</taxon>
        <taxon>Flavobacteriia</taxon>
        <taxon>Flavobacteriales</taxon>
        <taxon>Flavobacteriaceae</taxon>
        <taxon>Salinimicrobium</taxon>
    </lineage>
</organism>
<dbReference type="PANTHER" id="PTHR12106">
    <property type="entry name" value="SORTILIN RELATED"/>
    <property type="match status" value="1"/>
</dbReference>
<evidence type="ECO:0000256" key="1">
    <source>
        <dbReference type="ARBA" id="ARBA00022737"/>
    </source>
</evidence>
<accession>A0A1H5H1L8</accession>
<feature type="domain" description="Sortilin N-terminal" evidence="3">
    <location>
        <begin position="287"/>
        <end position="409"/>
    </location>
</feature>
<dbReference type="SUPFAM" id="SSF50939">
    <property type="entry name" value="Sialidases"/>
    <property type="match status" value="1"/>
</dbReference>
<name>A0A1H5H1L8_9FLAO</name>
<feature type="signal peptide" evidence="2">
    <location>
        <begin position="1"/>
        <end position="18"/>
    </location>
</feature>